<comment type="caution">
    <text evidence="1">The sequence shown here is derived from an EMBL/GenBank/DDBJ whole genome shotgun (WGS) entry which is preliminary data.</text>
</comment>
<proteinExistence type="predicted"/>
<reference evidence="1" key="2">
    <citation type="submission" date="2023-02" db="EMBL/GenBank/DDBJ databases">
        <authorList>
            <person name="Rayyan A."/>
            <person name="Meyer T."/>
            <person name="Kyndt J.A."/>
        </authorList>
    </citation>
    <scope>NUCLEOTIDE SEQUENCE</scope>
    <source>
        <strain evidence="1">DSM 9987</strain>
    </source>
</reference>
<dbReference type="RefSeq" id="WP_272777011.1">
    <property type="nucleotide sequence ID" value="NZ_JAQQLI010000013.1"/>
</dbReference>
<sequence length="233" mass="25864">MRDQQYFDDLSVRAAMAAWRSGEAAFSAEMKSATVLTVRTLDRWLAFWDLDDRLRRGQRQQFLDFLETTARPAFCGVLESSPEAFALLDEVNFKAVREGVTTASLMALLTRFACSCEPAVYAPATQHSRRGIQILGRKLADMSYRSYMLTFMKERERFADRVATLVLAAGSDAKRPAMPLDVLVMRALDRRLMLAGGLPPERFEALLKPATVATPLAAASPAGRDLLPDQTPG</sequence>
<reference evidence="1" key="1">
    <citation type="journal article" date="2023" name="Microbiol Resour">
        <title>Genome Sequences of Rhodoplanes serenus and Two Thermotolerant Strains, Rhodoplanes tepidamans and 'Rhodoplanes cryptolactis,' Further Refine the Genus.</title>
        <authorList>
            <person name="Rayyan A.A."/>
            <person name="Kyndt J.A."/>
        </authorList>
    </citation>
    <scope>NUCLEOTIDE SEQUENCE</scope>
    <source>
        <strain evidence="1">DSM 9987</strain>
    </source>
</reference>
<gene>
    <name evidence="1" type="ORF">PQJ73_10780</name>
</gene>
<name>A0ABT5J925_RHOTP</name>
<keyword evidence="2" id="KW-1185">Reference proteome</keyword>
<evidence type="ECO:0000313" key="2">
    <source>
        <dbReference type="Proteomes" id="UP001165652"/>
    </source>
</evidence>
<protein>
    <submittedName>
        <fullName evidence="1">Uncharacterized protein</fullName>
    </submittedName>
</protein>
<evidence type="ECO:0000313" key="1">
    <source>
        <dbReference type="EMBL" id="MDC7786166.1"/>
    </source>
</evidence>
<accession>A0ABT5J925</accession>
<dbReference type="Proteomes" id="UP001165652">
    <property type="component" value="Unassembled WGS sequence"/>
</dbReference>
<dbReference type="EMBL" id="JAQQLI010000013">
    <property type="protein sequence ID" value="MDC7786166.1"/>
    <property type="molecule type" value="Genomic_DNA"/>
</dbReference>
<organism evidence="1 2">
    <name type="scientific">Rhodoplanes tepidamans</name>
    <name type="common">Rhodoplanes cryptolactis</name>
    <dbReference type="NCBI Taxonomy" id="200616"/>
    <lineage>
        <taxon>Bacteria</taxon>
        <taxon>Pseudomonadati</taxon>
        <taxon>Pseudomonadota</taxon>
        <taxon>Alphaproteobacteria</taxon>
        <taxon>Hyphomicrobiales</taxon>
        <taxon>Nitrobacteraceae</taxon>
        <taxon>Rhodoplanes</taxon>
    </lineage>
</organism>